<dbReference type="EMBL" id="LAVV01006523">
    <property type="protein sequence ID" value="KNZ59503.1"/>
    <property type="molecule type" value="Genomic_DNA"/>
</dbReference>
<accession>A0A0L6VFH3</accession>
<evidence type="ECO:0000256" key="1">
    <source>
        <dbReference type="SAM" id="MobiDB-lite"/>
    </source>
</evidence>
<dbReference type="AlphaFoldDB" id="A0A0L6VFH3"/>
<evidence type="ECO:0000313" key="2">
    <source>
        <dbReference type="EMBL" id="KNZ59503.1"/>
    </source>
</evidence>
<sequence length="775" mass="85507">MSHTTSQPLVGRVEQITTDCSIDHSQKHCFTQGLMDRLKARASLTRAPAQQSTLPVFLWESPPLAKIYKITFLARLEADGLEGLGFRLDDTVSDTPRQIAWAATVGTPQSPHCLLDGSQTFITHSASKPAERCRKGWHVRIGKVSQIVDLFNNTPLNMSSAGEIKQDSLTIKLSLRKINSSNHTTNPVPQPQPPPTARQDNFQFYKSRPITFHPSSKALQSPATQETRKELDYPSNTKALTRVNTAIIKPPSKLPSPIPFVCTSSPRTLKTIPPSTQLSIENTRSQEGQRHFDLSSQRFFPTHISTPNEPLQRFNHISLPDFSTSSTPLTATIPTAKSIPQGSHLLEAASSIPSCRLSKSTPNLLESTARHERERNSSPSPEIERSVKLDSPADLTPASLSLPDPTETDLKSVTSSLPEISSPAAPAPPETIPADQTAQENPVEMVCFVFPPTANRLDERSLYVPYSELVKVEYFQQALQSANTTLSIDESSAKVNQSLQIVRRGVLTLLRFLPRLAFCLQRNSAQSHTIEIPNAEAKNKGLILTSLVVLTKVGFGLFKLACSSYFEAMRLLFSESYGLLSTFMPQPTDNTSTSISAKTLFALGNSLKAMCRAGLDIQQYLTEAGAKRSRAPIVPSESHICYQSHSVSILRYAVSLIIYDMAVKFAPIQSSFIVQRALADTFSQDELEAALSQKIVLYRQAYINTNSQGVVKQGFSTPDVKLTPCRPTSIYALANRLNLEELKGLAHRQIIRELSPFNIFQQLKTASTLNYKQLA</sequence>
<dbReference type="VEuPathDB" id="FungiDB:VP01_1717g2"/>
<dbReference type="STRING" id="27349.A0A0L6VFH3"/>
<name>A0A0L6VFH3_9BASI</name>
<keyword evidence="3" id="KW-1185">Reference proteome</keyword>
<evidence type="ECO:0000313" key="3">
    <source>
        <dbReference type="Proteomes" id="UP000037035"/>
    </source>
</evidence>
<feature type="compositionally biased region" description="Low complexity" evidence="1">
    <location>
        <begin position="415"/>
        <end position="424"/>
    </location>
</feature>
<comment type="caution">
    <text evidence="2">The sequence shown here is derived from an EMBL/GenBank/DDBJ whole genome shotgun (WGS) entry which is preliminary data.</text>
</comment>
<feature type="compositionally biased region" description="Polar residues" evidence="1">
    <location>
        <begin position="355"/>
        <end position="366"/>
    </location>
</feature>
<organism evidence="2 3">
    <name type="scientific">Puccinia sorghi</name>
    <dbReference type="NCBI Taxonomy" id="27349"/>
    <lineage>
        <taxon>Eukaryota</taxon>
        <taxon>Fungi</taxon>
        <taxon>Dikarya</taxon>
        <taxon>Basidiomycota</taxon>
        <taxon>Pucciniomycotina</taxon>
        <taxon>Pucciniomycetes</taxon>
        <taxon>Pucciniales</taxon>
        <taxon>Pucciniaceae</taxon>
        <taxon>Puccinia</taxon>
    </lineage>
</organism>
<proteinExistence type="predicted"/>
<feature type="compositionally biased region" description="Basic and acidic residues" evidence="1">
    <location>
        <begin position="368"/>
        <end position="388"/>
    </location>
</feature>
<feature type="region of interest" description="Disordered" evidence="1">
    <location>
        <begin position="355"/>
        <end position="435"/>
    </location>
</feature>
<feature type="region of interest" description="Disordered" evidence="1">
    <location>
        <begin position="180"/>
        <end position="200"/>
    </location>
</feature>
<protein>
    <submittedName>
        <fullName evidence="2">Uncharacterized protein</fullName>
    </submittedName>
</protein>
<dbReference type="Proteomes" id="UP000037035">
    <property type="component" value="Unassembled WGS sequence"/>
</dbReference>
<gene>
    <name evidence="2" type="ORF">VP01_1717g2</name>
</gene>
<reference evidence="2 3" key="1">
    <citation type="submission" date="2015-08" db="EMBL/GenBank/DDBJ databases">
        <title>Next Generation Sequencing and Analysis of the Genome of Puccinia sorghi L Schw, the Causal Agent of Maize Common Rust.</title>
        <authorList>
            <person name="Rochi L."/>
            <person name="Burguener G."/>
            <person name="Darino M."/>
            <person name="Turjanski A."/>
            <person name="Kreff E."/>
            <person name="Dieguez M.J."/>
            <person name="Sacco F."/>
        </authorList>
    </citation>
    <scope>NUCLEOTIDE SEQUENCE [LARGE SCALE GENOMIC DNA]</scope>
    <source>
        <strain evidence="2 3">RO10H11247</strain>
    </source>
</reference>
<dbReference type="OrthoDB" id="6359816at2759"/>